<dbReference type="OrthoDB" id="9807885at2"/>
<dbReference type="Gene3D" id="3.90.1150.10">
    <property type="entry name" value="Aspartate Aminotransferase, domain 1"/>
    <property type="match status" value="1"/>
</dbReference>
<sequence length="65" mass="7694">MNIKELRNIEEYKKRFPTSEFLYRKALQFLPAGVNSTARMVKSGWRPYPLFVKEGSGSRQRYQHG</sequence>
<dbReference type="InterPro" id="IPR015422">
    <property type="entry name" value="PyrdxlP-dep_Trfase_small"/>
</dbReference>
<proteinExistence type="predicted"/>
<accession>A0A1L5F9U1</accession>
<organism evidence="1 2">
    <name type="scientific">Clostridium kluyveri</name>
    <dbReference type="NCBI Taxonomy" id="1534"/>
    <lineage>
        <taxon>Bacteria</taxon>
        <taxon>Bacillati</taxon>
        <taxon>Bacillota</taxon>
        <taxon>Clostridia</taxon>
        <taxon>Eubacteriales</taxon>
        <taxon>Clostridiaceae</taxon>
        <taxon>Clostridium</taxon>
    </lineage>
</organism>
<protein>
    <submittedName>
        <fullName evidence="1">Uncharacterized protein</fullName>
    </submittedName>
</protein>
<dbReference type="RefSeq" id="WP_073539389.1">
    <property type="nucleotide sequence ID" value="NZ_CP018335.1"/>
</dbReference>
<dbReference type="AlphaFoldDB" id="A0A1L5F9U1"/>
<gene>
    <name evidence="1" type="ORF">BS101_14035</name>
</gene>
<evidence type="ECO:0000313" key="2">
    <source>
        <dbReference type="Proteomes" id="UP000184604"/>
    </source>
</evidence>
<reference evidence="1 2" key="1">
    <citation type="submission" date="2016-12" db="EMBL/GenBank/DDBJ databases">
        <title>Complete genome sequence of Clostridium kluyveri JZZ isolated from the pit mud of a Chinese flavor liquor-making factory.</title>
        <authorList>
            <person name="Wang Y."/>
        </authorList>
    </citation>
    <scope>NUCLEOTIDE SEQUENCE [LARGE SCALE GENOMIC DNA]</scope>
    <source>
        <strain evidence="1 2">JZZ</strain>
    </source>
</reference>
<evidence type="ECO:0000313" key="1">
    <source>
        <dbReference type="EMBL" id="APM39774.1"/>
    </source>
</evidence>
<dbReference type="Proteomes" id="UP000184604">
    <property type="component" value="Chromosome"/>
</dbReference>
<name>A0A1L5F9U1_CLOKL</name>
<dbReference type="EMBL" id="CP018335">
    <property type="protein sequence ID" value="APM39774.1"/>
    <property type="molecule type" value="Genomic_DNA"/>
</dbReference>